<proteinExistence type="predicted"/>
<reference evidence="1" key="1">
    <citation type="submission" date="2021-05" db="EMBL/GenBank/DDBJ databases">
        <authorList>
            <person name="Alioto T."/>
            <person name="Alioto T."/>
            <person name="Gomez Garrido J."/>
        </authorList>
    </citation>
    <scope>NUCLEOTIDE SEQUENCE</scope>
</reference>
<dbReference type="EMBL" id="HBUF01158073">
    <property type="protein sequence ID" value="CAG6649520.1"/>
    <property type="molecule type" value="Transcribed_RNA"/>
</dbReference>
<protein>
    <submittedName>
        <fullName evidence="1">Uncharacterized protein</fullName>
    </submittedName>
</protein>
<sequence length="105" mass="12608">MVSEYRKDETFRFPTNRRKQKRSRYYYVMYFNFCGIQGQETRVWDITNGTNKKTLQKIQEDIGRNGEYLEDGMVYRGKIIKSLSLIRIRKEKGGNSDVSYHYLSD</sequence>
<name>A0A8D8W956_9HEMI</name>
<dbReference type="AlphaFoldDB" id="A0A8D8W956"/>
<organism evidence="1">
    <name type="scientific">Cacopsylla melanoneura</name>
    <dbReference type="NCBI Taxonomy" id="428564"/>
    <lineage>
        <taxon>Eukaryota</taxon>
        <taxon>Metazoa</taxon>
        <taxon>Ecdysozoa</taxon>
        <taxon>Arthropoda</taxon>
        <taxon>Hexapoda</taxon>
        <taxon>Insecta</taxon>
        <taxon>Pterygota</taxon>
        <taxon>Neoptera</taxon>
        <taxon>Paraneoptera</taxon>
        <taxon>Hemiptera</taxon>
        <taxon>Sternorrhyncha</taxon>
        <taxon>Psylloidea</taxon>
        <taxon>Psyllidae</taxon>
        <taxon>Psyllinae</taxon>
        <taxon>Cacopsylla</taxon>
    </lineage>
</organism>
<evidence type="ECO:0000313" key="1">
    <source>
        <dbReference type="EMBL" id="CAG6649520.1"/>
    </source>
</evidence>
<accession>A0A8D8W956</accession>